<keyword evidence="2" id="KW-1185">Reference proteome</keyword>
<organism evidence="1 2">
    <name type="scientific">Naganishia vaughanmartiniae</name>
    <dbReference type="NCBI Taxonomy" id="1424756"/>
    <lineage>
        <taxon>Eukaryota</taxon>
        <taxon>Fungi</taxon>
        <taxon>Dikarya</taxon>
        <taxon>Basidiomycota</taxon>
        <taxon>Agaricomycotina</taxon>
        <taxon>Tremellomycetes</taxon>
        <taxon>Filobasidiales</taxon>
        <taxon>Filobasidiaceae</taxon>
        <taxon>Naganishia</taxon>
    </lineage>
</organism>
<proteinExistence type="predicted"/>
<dbReference type="EMBL" id="JASBWU010000016">
    <property type="protein sequence ID" value="KAJ9115502.1"/>
    <property type="molecule type" value="Genomic_DNA"/>
</dbReference>
<evidence type="ECO:0000313" key="2">
    <source>
        <dbReference type="Proteomes" id="UP001243375"/>
    </source>
</evidence>
<reference evidence="1" key="1">
    <citation type="submission" date="2023-04" db="EMBL/GenBank/DDBJ databases">
        <title>Draft Genome sequencing of Naganishia species isolated from polar environments using Oxford Nanopore Technology.</title>
        <authorList>
            <person name="Leo P."/>
            <person name="Venkateswaran K."/>
        </authorList>
    </citation>
    <scope>NUCLEOTIDE SEQUENCE</scope>
    <source>
        <strain evidence="1">MNA-CCFEE 5425</strain>
    </source>
</reference>
<comment type="caution">
    <text evidence="1">The sequence shown here is derived from an EMBL/GenBank/DDBJ whole genome shotgun (WGS) entry which is preliminary data.</text>
</comment>
<sequence length="385" mass="43653">MIQDADEWPEMRAAGHSSGRNEVQWGQDMRSEEENYLAKLEGKLAKLTSNRIYQELTHRREPSREDLFDTSLSLASSPSEHDYHSDQDDDSEVGEEEDEEMNDETVDPEEGDNPGLPLLWDQPPVNIEAADAIEEKEKDEQDEPTDNPSLPVTPVRSKSLVIQHSSAERPGLTSNDSKVRFFSRVRVTSGKRAVSSQFRQQQQHQHQQRSPHVTSPPIAPKSEPSSIASSVTMSLRGTPTTSWLFPSMTPIGTPTSEPAAAARDYFSFASPASSGRRSGTMTPRDPEIEEIAARAAQVRAQSWAPNRRISSDAFDKTLGRRVNSDGTVVLKTEDGVIWGSWKARLMTVRWWTWKARRVWYAIQRFWCHADRDDEEEDDDEERRVF</sequence>
<evidence type="ECO:0000313" key="1">
    <source>
        <dbReference type="EMBL" id="KAJ9115502.1"/>
    </source>
</evidence>
<accession>A0ACC2WYC7</accession>
<protein>
    <submittedName>
        <fullName evidence="1">Uncharacterized protein</fullName>
    </submittedName>
</protein>
<gene>
    <name evidence="1" type="ORF">QFC22_005260</name>
</gene>
<name>A0ACC2WYC7_9TREE</name>
<dbReference type="Proteomes" id="UP001243375">
    <property type="component" value="Unassembled WGS sequence"/>
</dbReference>